<dbReference type="Proteomes" id="UP000534294">
    <property type="component" value="Unassembled WGS sequence"/>
</dbReference>
<proteinExistence type="predicted"/>
<dbReference type="InterPro" id="IPR001296">
    <property type="entry name" value="Glyco_trans_1"/>
</dbReference>
<dbReference type="AlphaFoldDB" id="A0A7W8DNY9"/>
<organism evidence="3 4">
    <name type="scientific">Prosthecobacter dejongeii</name>
    <dbReference type="NCBI Taxonomy" id="48465"/>
    <lineage>
        <taxon>Bacteria</taxon>
        <taxon>Pseudomonadati</taxon>
        <taxon>Verrucomicrobiota</taxon>
        <taxon>Verrucomicrobiia</taxon>
        <taxon>Verrucomicrobiales</taxon>
        <taxon>Verrucomicrobiaceae</taxon>
        <taxon>Prosthecobacter</taxon>
    </lineage>
</organism>
<dbReference type="RefSeq" id="WP_184205581.1">
    <property type="nucleotide sequence ID" value="NZ_JACHIF010000001.1"/>
</dbReference>
<dbReference type="SUPFAM" id="SSF53756">
    <property type="entry name" value="UDP-Glycosyltransferase/glycogen phosphorylase"/>
    <property type="match status" value="1"/>
</dbReference>
<gene>
    <name evidence="3" type="ORF">HNQ64_000824</name>
</gene>
<evidence type="ECO:0000313" key="4">
    <source>
        <dbReference type="Proteomes" id="UP000534294"/>
    </source>
</evidence>
<evidence type="ECO:0000259" key="1">
    <source>
        <dbReference type="Pfam" id="PF00534"/>
    </source>
</evidence>
<evidence type="ECO:0000259" key="2">
    <source>
        <dbReference type="Pfam" id="PF13439"/>
    </source>
</evidence>
<keyword evidence="4" id="KW-1185">Reference proteome</keyword>
<reference evidence="3 4" key="1">
    <citation type="submission" date="2020-08" db="EMBL/GenBank/DDBJ databases">
        <title>Genomic Encyclopedia of Type Strains, Phase IV (KMG-IV): sequencing the most valuable type-strain genomes for metagenomic binning, comparative biology and taxonomic classification.</title>
        <authorList>
            <person name="Goeker M."/>
        </authorList>
    </citation>
    <scope>NUCLEOTIDE SEQUENCE [LARGE SCALE GENOMIC DNA]</scope>
    <source>
        <strain evidence="3 4">DSM 12251</strain>
    </source>
</reference>
<comment type="caution">
    <text evidence="3">The sequence shown here is derived from an EMBL/GenBank/DDBJ whole genome shotgun (WGS) entry which is preliminary data.</text>
</comment>
<dbReference type="PANTHER" id="PTHR12526">
    <property type="entry name" value="GLYCOSYLTRANSFERASE"/>
    <property type="match status" value="1"/>
</dbReference>
<dbReference type="InterPro" id="IPR028098">
    <property type="entry name" value="Glyco_trans_4-like_N"/>
</dbReference>
<evidence type="ECO:0000313" key="3">
    <source>
        <dbReference type="EMBL" id="MBB5036590.1"/>
    </source>
</evidence>
<dbReference type="GO" id="GO:0016757">
    <property type="term" value="F:glycosyltransferase activity"/>
    <property type="evidence" value="ECO:0007669"/>
    <property type="project" value="InterPro"/>
</dbReference>
<dbReference type="EMBL" id="JACHIF010000001">
    <property type="protein sequence ID" value="MBB5036590.1"/>
    <property type="molecule type" value="Genomic_DNA"/>
</dbReference>
<feature type="domain" description="Glycosyltransferase subfamily 4-like N-terminal" evidence="2">
    <location>
        <begin position="20"/>
        <end position="172"/>
    </location>
</feature>
<dbReference type="PANTHER" id="PTHR12526:SF636">
    <property type="entry name" value="BLL3647 PROTEIN"/>
    <property type="match status" value="1"/>
</dbReference>
<sequence>MPTQPALNRRILHTEWSLGWGGQEIRILREMEAFRARGWHMQLVCREASTISKRAIESGFQVSHLPFKSAFHLPTVFGLAQLIRRERIDLVHTHSSVDGWVGGMGAKLAGVPMVRSRHLSSPVRRGLNSKIVYDLLPEAVISSGRHIRDHLVQDGGCHPERQYSVPAGADTSIFHPGVSVDGLRASFGFAETDQIIGIVAVLRSWKGHEILLEAFMTLAKEMPQARLLIVGEGPQRPTLQRRIQEAGLEGRAVLTGHRTDVANVMKIMNVCVLPSLKNEATSQVLPQAMLVGTPVVSSSAGGLTEVVADGVWGRVVPPGDVPALAQALREVFAQPELTQKMALRAREHALEELTFETQIDRTEAVYRKLLS</sequence>
<dbReference type="Gene3D" id="3.40.50.2000">
    <property type="entry name" value="Glycogen Phosphorylase B"/>
    <property type="match status" value="2"/>
</dbReference>
<accession>A0A7W8DNY9</accession>
<feature type="domain" description="Glycosyl transferase family 1" evidence="1">
    <location>
        <begin position="184"/>
        <end position="347"/>
    </location>
</feature>
<name>A0A7W8DNY9_9BACT</name>
<dbReference type="Pfam" id="PF13439">
    <property type="entry name" value="Glyco_transf_4"/>
    <property type="match status" value="1"/>
</dbReference>
<dbReference type="Pfam" id="PF00534">
    <property type="entry name" value="Glycos_transf_1"/>
    <property type="match status" value="1"/>
</dbReference>
<protein>
    <submittedName>
        <fullName evidence="3">Glycosyltransferase involved in cell wall biosynthesis</fullName>
    </submittedName>
</protein>
<keyword evidence="3" id="KW-0808">Transferase</keyword>